<evidence type="ECO:0000313" key="4">
    <source>
        <dbReference type="Proteomes" id="UP001180020"/>
    </source>
</evidence>
<reference evidence="3" key="1">
    <citation type="journal article" date="2023" name="Nat. Commun.">
        <title>Diploid and tetraploid genomes of Acorus and the evolution of monocots.</title>
        <authorList>
            <person name="Ma L."/>
            <person name="Liu K.W."/>
            <person name="Li Z."/>
            <person name="Hsiao Y.Y."/>
            <person name="Qi Y."/>
            <person name="Fu T."/>
            <person name="Tang G.D."/>
            <person name="Zhang D."/>
            <person name="Sun W.H."/>
            <person name="Liu D.K."/>
            <person name="Li Y."/>
            <person name="Chen G.Z."/>
            <person name="Liu X.D."/>
            <person name="Liao X.Y."/>
            <person name="Jiang Y.T."/>
            <person name="Yu X."/>
            <person name="Hao Y."/>
            <person name="Huang J."/>
            <person name="Zhao X.W."/>
            <person name="Ke S."/>
            <person name="Chen Y.Y."/>
            <person name="Wu W.L."/>
            <person name="Hsu J.L."/>
            <person name="Lin Y.F."/>
            <person name="Huang M.D."/>
            <person name="Li C.Y."/>
            <person name="Huang L."/>
            <person name="Wang Z.W."/>
            <person name="Zhao X."/>
            <person name="Zhong W.Y."/>
            <person name="Peng D.H."/>
            <person name="Ahmad S."/>
            <person name="Lan S."/>
            <person name="Zhang J.S."/>
            <person name="Tsai W.C."/>
            <person name="Van de Peer Y."/>
            <person name="Liu Z.J."/>
        </authorList>
    </citation>
    <scope>NUCLEOTIDE SEQUENCE</scope>
    <source>
        <strain evidence="3">CP</strain>
    </source>
</reference>
<sequence>MDSDDDAEAMEVDERTTKVEDAVAMVRGEGKTLRRKEKRARIDQIRASLGLSDLQRTPLPISDMIILIGQWPGESLKDFYKRTNIYWQMAAHEHTQHTGKELRKDGFDLAEVRYKELKPILDEVNSSWIFITLVPFVKVSCTRRRTEGGRGRSGDEFKKEREQEQSTEFT</sequence>
<reference evidence="3" key="2">
    <citation type="submission" date="2023-06" db="EMBL/GenBank/DDBJ databases">
        <authorList>
            <person name="Ma L."/>
            <person name="Liu K.-W."/>
            <person name="Li Z."/>
            <person name="Hsiao Y.-Y."/>
            <person name="Qi Y."/>
            <person name="Fu T."/>
            <person name="Tang G."/>
            <person name="Zhang D."/>
            <person name="Sun W.-H."/>
            <person name="Liu D.-K."/>
            <person name="Li Y."/>
            <person name="Chen G.-Z."/>
            <person name="Liu X.-D."/>
            <person name="Liao X.-Y."/>
            <person name="Jiang Y.-T."/>
            <person name="Yu X."/>
            <person name="Hao Y."/>
            <person name="Huang J."/>
            <person name="Zhao X.-W."/>
            <person name="Ke S."/>
            <person name="Chen Y.-Y."/>
            <person name="Wu W.-L."/>
            <person name="Hsu J.-L."/>
            <person name="Lin Y.-F."/>
            <person name="Huang M.-D."/>
            <person name="Li C.-Y."/>
            <person name="Huang L."/>
            <person name="Wang Z.-W."/>
            <person name="Zhao X."/>
            <person name="Zhong W.-Y."/>
            <person name="Peng D.-H."/>
            <person name="Ahmad S."/>
            <person name="Lan S."/>
            <person name="Zhang J.-S."/>
            <person name="Tsai W.-C."/>
            <person name="Van De Peer Y."/>
            <person name="Liu Z.-J."/>
        </authorList>
    </citation>
    <scope>NUCLEOTIDE SEQUENCE</scope>
    <source>
        <strain evidence="3">CP</strain>
        <tissue evidence="3">Leaves</tissue>
    </source>
</reference>
<feature type="domain" description="DUF4110" evidence="2">
    <location>
        <begin position="72"/>
        <end position="125"/>
    </location>
</feature>
<dbReference type="AlphaFoldDB" id="A0AAV9CY92"/>
<evidence type="ECO:0000259" key="2">
    <source>
        <dbReference type="Pfam" id="PF13422"/>
    </source>
</evidence>
<organism evidence="3 4">
    <name type="scientific">Acorus calamus</name>
    <name type="common">Sweet flag</name>
    <dbReference type="NCBI Taxonomy" id="4465"/>
    <lineage>
        <taxon>Eukaryota</taxon>
        <taxon>Viridiplantae</taxon>
        <taxon>Streptophyta</taxon>
        <taxon>Embryophyta</taxon>
        <taxon>Tracheophyta</taxon>
        <taxon>Spermatophyta</taxon>
        <taxon>Magnoliopsida</taxon>
        <taxon>Liliopsida</taxon>
        <taxon>Acoraceae</taxon>
        <taxon>Acorus</taxon>
    </lineage>
</organism>
<feature type="region of interest" description="Disordered" evidence="1">
    <location>
        <begin position="145"/>
        <end position="170"/>
    </location>
</feature>
<feature type="compositionally biased region" description="Basic and acidic residues" evidence="1">
    <location>
        <begin position="145"/>
        <end position="164"/>
    </location>
</feature>
<accession>A0AAV9CY92</accession>
<evidence type="ECO:0000256" key="1">
    <source>
        <dbReference type="SAM" id="MobiDB-lite"/>
    </source>
</evidence>
<proteinExistence type="predicted"/>
<comment type="caution">
    <text evidence="3">The sequence shown here is derived from an EMBL/GenBank/DDBJ whole genome shotgun (WGS) entry which is preliminary data.</text>
</comment>
<dbReference type="PANTHER" id="PTHR46063:SF1">
    <property type="entry name" value="KELCH DOMAIN-CONTAINING PROTEIN 4"/>
    <property type="match status" value="1"/>
</dbReference>
<dbReference type="Proteomes" id="UP001180020">
    <property type="component" value="Unassembled WGS sequence"/>
</dbReference>
<dbReference type="EMBL" id="JAUJYO010000016">
    <property type="protein sequence ID" value="KAK1293785.1"/>
    <property type="molecule type" value="Genomic_DNA"/>
</dbReference>
<gene>
    <name evidence="3" type="ORF">QJS10_CPA16g00285</name>
</gene>
<dbReference type="InterPro" id="IPR025183">
    <property type="entry name" value="DUF4110"/>
</dbReference>
<dbReference type="Pfam" id="PF13422">
    <property type="entry name" value="DUF4110"/>
    <property type="match status" value="1"/>
</dbReference>
<name>A0AAV9CY92_ACOCL</name>
<dbReference type="PANTHER" id="PTHR46063">
    <property type="entry name" value="KELCH DOMAIN-CONTAINING PROTEIN"/>
    <property type="match status" value="1"/>
</dbReference>
<protein>
    <recommendedName>
        <fullName evidence="2">DUF4110 domain-containing protein</fullName>
    </recommendedName>
</protein>
<evidence type="ECO:0000313" key="3">
    <source>
        <dbReference type="EMBL" id="KAK1293785.1"/>
    </source>
</evidence>
<dbReference type="InterPro" id="IPR052588">
    <property type="entry name" value="Kelch_domain_protein"/>
</dbReference>
<keyword evidence="4" id="KW-1185">Reference proteome</keyword>